<sequence length="1834" mass="207664">MDKAWAWLPRNSLEYEIGARNFVSGASSNLGNPTEMFCPCVDCRNVCHQLIETVLDHLVIRGMDLKYKRNPCWSKHGDRRDRTSAEVPTTEEEAYDLMRTAFFESEVRAEQPSEEWQNPEESEFREKLEEAETPLYSTCHKYNKVSAITVLYHIKVKSGMSENFFDQLLTTIKDMLPEDNVLPKSTSEMKKFLKVFGFGYDLIHACKNDCILYRKQYAQMESCPRCSASRWEIDKRSGEEKKGIPAKVLRYFPIKDRLKRMFRSKRMAEDLRWHFNNGSEDGIMRHPVDSITWARVNNKWPEFAAEPRNLRLGLSIDGMNPFSMQNTKYSTWPVLLVNYNTPPTMCMKAENIMLTLLIPGPTAPSNNIDVYLAPLIEDLIDLWNEGMEVYDSFMKEKFTLRVLLLWSISDYPALGTLSGCKVKGKQACIVCGKDTPRRWLKFSSKYVYLGNRKRLRPGHPYRRKKGWFDNTVENGTANRIQTGAEIAEILKDFKNDFGRTLDKKSKRKRAGDAVTSEEEYGEDSDQWRWKKRSILFLLPYWKDLPVRHNIDVMHVEKNVSDGLLSTLMHNAKSKDGLKARKDLEDMGIRRHLHTESRGKKTYLPPAAYWMSKEEKRKFCLRLSKFRGPDGYCANIANCVSVNPPGIGSLKSHDHHVLMQNLFPVALRGLLPKGPRIAVTRVCNFFNRLCQRVIDTEMLLSLETEIVEAMCQLERFFPPSLFDIMFHLPLHLAREARLGGPVHFRWMYPFERYMKTLKGYVKNYARPEACMAEGYLAGECIAFCLDFLKNSAPVEEAVKRNEDVESDDVILEGRPLQKATEIKLSDKERDIAHLYVLMNTSVMEPYVQCARNETLLWKFHTERFAQWVKEKIPSNSEAHSKKLRWLAFGRRHIAQSHKGFVINGHRFHTDDVKRETQNSGVTYEAFSMCRASARDSKQMADVVTYYGVIKEIILVDYHMFHVPLFKCSWANTGNGVKEEEGFTIVNLHLKQTAFLRDPYILPSQAKQVFYSREDESSPWYVVMRAPPRGYHELETEEEFVAALVFDQQVEDLGNQSSDDERSVMAITRGGGNLRRINRQAGRGVTPVVVKKISKKSKKKEVREVISLESDDQVVEEPMSTTVGGEEQISVRDVEKPMSEGEKEDGQVEMDEAAAGEEDEPVMAEGDKEDEELEVDSDKEQRGVDGENDQEPAEGGEQSQPAGGGEPSQPAEGETVDASTGGGSPQKSNSTTKRTRGQTKMRKVAKDPLSKVEVDFTSLGEHCGSGSVTLSSFLGPLVREHVTVLLDDWRKLDEQTKDTMWEEIQGRFNLQEEWQKHAVLKQMGCVWRASKSKLVSQIREAGSHAERLSLKPSNIQSLGKWNNWVKSKTSTEFKEKSERYRNLRRAQIPHTTSRKGMFRLAHDLKKKSSDPKKVTRSKVWIAGHTHKDGRPVKPEFVETIEQIKAIDSQMESTANDNISEDAVSQVLGKDRPGRIRGLGRGITATKLAFLQARDTHVQNLEAKQAELLSQILDLKSVVNDLAGKRKHSETMGAQSEVSDVSIGVRCQLLEWGSAEDVIVGEGEFCSADPAYKIGRIPLGPNAAAVVVKSVTDKDSPLWRPTPTMFTLGEAVGLKIPWQADKVILDDNYPKSPNGTSDSKETRSDESIQRCKVFDWNSHGEVIAEGVLCSTDPAQMVDNIPLGKNAAIVKIDLIVKGASYVWRPSATVLVISDALDQEVPWPINKIEIITQNAVDDSVRKSPGNTSTNSGSSKGVKKKCILLDCKNSGKTVAEGRVCSTDPAALLHFKPIGPNASKVWVDVSKIDDAKVWRPSSEVKFISDAIGTLVVWPNDKIVYV</sequence>
<dbReference type="PANTHER" id="PTHR48258:SF3">
    <property type="entry name" value="FK506-BINDING PROTEIN 4-LIKE ISOFORM X1"/>
    <property type="match status" value="1"/>
</dbReference>
<evidence type="ECO:0008006" key="8">
    <source>
        <dbReference type="Google" id="ProtNLM"/>
    </source>
</evidence>
<evidence type="ECO:0000313" key="6">
    <source>
        <dbReference type="EMBL" id="KAG7530676.1"/>
    </source>
</evidence>
<feature type="compositionally biased region" description="Basic and acidic residues" evidence="1">
    <location>
        <begin position="1174"/>
        <end position="1183"/>
    </location>
</feature>
<feature type="region of interest" description="Disordered" evidence="1">
    <location>
        <begin position="1110"/>
        <end position="1244"/>
    </location>
</feature>
<dbReference type="PANTHER" id="PTHR48258">
    <property type="entry name" value="DUF4218 DOMAIN-CONTAINING PROTEIN-RELATED"/>
    <property type="match status" value="1"/>
</dbReference>
<feature type="domain" description="DUF8039" evidence="5">
    <location>
        <begin position="1754"/>
        <end position="1832"/>
    </location>
</feature>
<proteinExistence type="predicted"/>
<organism evidence="6 7">
    <name type="scientific">Arabidopsis thaliana x Arabidopsis arenosa</name>
    <dbReference type="NCBI Taxonomy" id="1240361"/>
    <lineage>
        <taxon>Eukaryota</taxon>
        <taxon>Viridiplantae</taxon>
        <taxon>Streptophyta</taxon>
        <taxon>Embryophyta</taxon>
        <taxon>Tracheophyta</taxon>
        <taxon>Spermatophyta</taxon>
        <taxon>Magnoliopsida</taxon>
        <taxon>eudicotyledons</taxon>
        <taxon>Gunneridae</taxon>
        <taxon>Pentapetalae</taxon>
        <taxon>rosids</taxon>
        <taxon>malvids</taxon>
        <taxon>Brassicales</taxon>
        <taxon>Brassicaceae</taxon>
        <taxon>Camelineae</taxon>
        <taxon>Arabidopsis</taxon>
    </lineage>
</organism>
<dbReference type="EMBL" id="JAEFBK010000024">
    <property type="protein sequence ID" value="KAG7530676.1"/>
    <property type="molecule type" value="Genomic_DNA"/>
</dbReference>
<dbReference type="InterPro" id="IPR004242">
    <property type="entry name" value="Transposase_21"/>
</dbReference>
<feature type="domain" description="DUF4216" evidence="2">
    <location>
        <begin position="955"/>
        <end position="1021"/>
    </location>
</feature>
<dbReference type="Pfam" id="PF13952">
    <property type="entry name" value="DUF4216"/>
    <property type="match status" value="1"/>
</dbReference>
<dbReference type="Pfam" id="PF13963">
    <property type="entry name" value="Transpos_assoc"/>
    <property type="match status" value="1"/>
</dbReference>
<comment type="caution">
    <text evidence="6">The sequence shown here is derived from an EMBL/GenBank/DDBJ whole genome shotgun (WGS) entry which is preliminary data.</text>
</comment>
<protein>
    <recommendedName>
        <fullName evidence="8">Transposon protein, putative, CACTA, En/Spm sub-class</fullName>
    </recommendedName>
</protein>
<dbReference type="Pfam" id="PF03004">
    <property type="entry name" value="Transposase_24"/>
    <property type="match status" value="1"/>
</dbReference>
<evidence type="ECO:0000313" key="7">
    <source>
        <dbReference type="Proteomes" id="UP000694240"/>
    </source>
</evidence>
<accession>A0A8T1XBS2</accession>
<dbReference type="InterPro" id="IPR058352">
    <property type="entry name" value="DUF8039"/>
</dbReference>
<evidence type="ECO:0000259" key="3">
    <source>
        <dbReference type="Pfam" id="PF13960"/>
    </source>
</evidence>
<feature type="compositionally biased region" description="Basic residues" evidence="1">
    <location>
        <begin position="1231"/>
        <end position="1241"/>
    </location>
</feature>
<name>A0A8T1XBS2_9BRAS</name>
<feature type="domain" description="Transposase-associated" evidence="4">
    <location>
        <begin position="7"/>
        <end position="77"/>
    </location>
</feature>
<evidence type="ECO:0000259" key="5">
    <source>
        <dbReference type="Pfam" id="PF26133"/>
    </source>
</evidence>
<dbReference type="InterPro" id="IPR025452">
    <property type="entry name" value="DUF4218"/>
</dbReference>
<feature type="compositionally biased region" description="Basic and acidic residues" evidence="1">
    <location>
        <begin position="1127"/>
        <end position="1144"/>
    </location>
</feature>
<dbReference type="Proteomes" id="UP000694240">
    <property type="component" value="Unassembled WGS sequence"/>
</dbReference>
<dbReference type="InterPro" id="IPR029480">
    <property type="entry name" value="Transpos_assoc"/>
</dbReference>
<evidence type="ECO:0000259" key="2">
    <source>
        <dbReference type="Pfam" id="PF13952"/>
    </source>
</evidence>
<dbReference type="InterPro" id="IPR004252">
    <property type="entry name" value="Probable_transposase_24"/>
</dbReference>
<evidence type="ECO:0000259" key="4">
    <source>
        <dbReference type="Pfam" id="PF13963"/>
    </source>
</evidence>
<dbReference type="Pfam" id="PF13960">
    <property type="entry name" value="DUF4218"/>
    <property type="match status" value="1"/>
</dbReference>
<reference evidence="6 7" key="1">
    <citation type="submission" date="2020-12" db="EMBL/GenBank/DDBJ databases">
        <title>Concerted genomic and epigenomic changes stabilize Arabidopsis allopolyploids.</title>
        <authorList>
            <person name="Chen Z."/>
        </authorList>
    </citation>
    <scope>NUCLEOTIDE SEQUENCE [LARGE SCALE GENOMIC DNA]</scope>
    <source>
        <strain evidence="6">Allo738</strain>
        <tissue evidence="6">Leaf</tissue>
    </source>
</reference>
<dbReference type="Pfam" id="PF02992">
    <property type="entry name" value="Transposase_21"/>
    <property type="match status" value="1"/>
</dbReference>
<feature type="compositionally biased region" description="Acidic residues" evidence="1">
    <location>
        <begin position="1145"/>
        <end position="1173"/>
    </location>
</feature>
<dbReference type="Pfam" id="PF26133">
    <property type="entry name" value="DUF8039"/>
    <property type="match status" value="1"/>
</dbReference>
<evidence type="ECO:0000256" key="1">
    <source>
        <dbReference type="SAM" id="MobiDB-lite"/>
    </source>
</evidence>
<keyword evidence="7" id="KW-1185">Reference proteome</keyword>
<feature type="domain" description="DUF4218" evidence="3">
    <location>
        <begin position="688"/>
        <end position="800"/>
    </location>
</feature>
<dbReference type="InterPro" id="IPR025312">
    <property type="entry name" value="DUF4216"/>
</dbReference>
<gene>
    <name evidence="6" type="ORF">ISN45_Un24g000010</name>
</gene>